<evidence type="ECO:0000313" key="7">
    <source>
        <dbReference type="EMBL" id="SEG65156.1"/>
    </source>
</evidence>
<evidence type="ECO:0000256" key="1">
    <source>
        <dbReference type="ARBA" id="ARBA00009437"/>
    </source>
</evidence>
<dbReference type="OrthoDB" id="9786526at2"/>
<dbReference type="InterPro" id="IPR005119">
    <property type="entry name" value="LysR_subst-bd"/>
</dbReference>
<dbReference type="InterPro" id="IPR036390">
    <property type="entry name" value="WH_DNA-bd_sf"/>
</dbReference>
<dbReference type="Pfam" id="PF00126">
    <property type="entry name" value="HTH_1"/>
    <property type="match status" value="1"/>
</dbReference>
<dbReference type="SUPFAM" id="SSF46785">
    <property type="entry name" value="Winged helix' DNA-binding domain"/>
    <property type="match status" value="1"/>
</dbReference>
<dbReference type="PROSITE" id="PS50931">
    <property type="entry name" value="HTH_LYSR"/>
    <property type="match status" value="1"/>
</dbReference>
<gene>
    <name evidence="6" type="ORF">SAMN04488244_11798</name>
    <name evidence="7" type="ORF">SAMN04488244_1273</name>
</gene>
<keyword evidence="4" id="KW-0804">Transcription</keyword>
<evidence type="ECO:0000256" key="2">
    <source>
        <dbReference type="ARBA" id="ARBA00023015"/>
    </source>
</evidence>
<reference evidence="6" key="2">
    <citation type="submission" date="2016-10" db="EMBL/GenBank/DDBJ databases">
        <authorList>
            <person name="de Groot N.N."/>
        </authorList>
    </citation>
    <scope>NUCLEOTIDE SEQUENCE [LARGE SCALE GENOMIC DNA]</scope>
    <source>
        <strain evidence="6">CGMCC 1.7062</strain>
    </source>
</reference>
<dbReference type="EMBL" id="FNVG01000017">
    <property type="protein sequence ID" value="SEG52642.1"/>
    <property type="molecule type" value="Genomic_DNA"/>
</dbReference>
<dbReference type="Gene3D" id="3.40.190.290">
    <property type="match status" value="1"/>
</dbReference>
<evidence type="ECO:0000313" key="8">
    <source>
        <dbReference type="Proteomes" id="UP000236721"/>
    </source>
</evidence>
<dbReference type="GO" id="GO:0003700">
    <property type="term" value="F:DNA-binding transcription factor activity"/>
    <property type="evidence" value="ECO:0007669"/>
    <property type="project" value="InterPro"/>
</dbReference>
<dbReference type="InterPro" id="IPR036388">
    <property type="entry name" value="WH-like_DNA-bd_sf"/>
</dbReference>
<dbReference type="Gene3D" id="1.10.10.10">
    <property type="entry name" value="Winged helix-like DNA-binding domain superfamily/Winged helix DNA-binding domain"/>
    <property type="match status" value="1"/>
</dbReference>
<keyword evidence="2" id="KW-0805">Transcription regulation</keyword>
<reference evidence="8" key="1">
    <citation type="submission" date="2016-10" db="EMBL/GenBank/DDBJ databases">
        <authorList>
            <person name="Varghese N."/>
            <person name="Submissions S."/>
        </authorList>
    </citation>
    <scope>NUCLEOTIDE SEQUENCE [LARGE SCALE GENOMIC DNA]</scope>
    <source>
        <strain evidence="8">CGMCC 1.7062</strain>
    </source>
</reference>
<evidence type="ECO:0000256" key="4">
    <source>
        <dbReference type="ARBA" id="ARBA00023163"/>
    </source>
</evidence>
<dbReference type="GO" id="GO:0000976">
    <property type="term" value="F:transcription cis-regulatory region binding"/>
    <property type="evidence" value="ECO:0007669"/>
    <property type="project" value="TreeGrafter"/>
</dbReference>
<comment type="similarity">
    <text evidence="1">Belongs to the LysR transcriptional regulatory family.</text>
</comment>
<dbReference type="RefSeq" id="WP_103881443.1">
    <property type="nucleotide sequence ID" value="NZ_FNVG01000017.1"/>
</dbReference>
<organism evidence="6 8">
    <name type="scientific">Vibrio hangzhouensis</name>
    <dbReference type="NCBI Taxonomy" id="462991"/>
    <lineage>
        <taxon>Bacteria</taxon>
        <taxon>Pseudomonadati</taxon>
        <taxon>Pseudomonadota</taxon>
        <taxon>Gammaproteobacteria</taxon>
        <taxon>Vibrionales</taxon>
        <taxon>Vibrionaceae</taxon>
        <taxon>Vibrio</taxon>
    </lineage>
</organism>
<sequence>MNIHAIKAFVLTTELGSISAAAKAMNKGRVQVSQWIANLELDWGLELFDRTGHKPILTEPGHALLEKATSMINLSEKLASQIETINGTGCPRIRLGITSYIDPQLVSRLVLQLREIEPATELLIEFAPCDDLIASDQYDFIISHYPHSGIGQWEFLNISQRQFVSVCSPEHPIALVDDVTTEQLGQHLAISVTQQQSESLWSSIKFDTLAVNNLTTAIQLAKDGVGWLCLDQASVADELSNNQLMIINHREAIQRCKFGLGYKDAHTMIDVREALYHTLHQYIRR</sequence>
<dbReference type="Proteomes" id="UP000236721">
    <property type="component" value="Unassembled WGS sequence"/>
</dbReference>
<dbReference type="PANTHER" id="PTHR30126:SF40">
    <property type="entry name" value="HTH-TYPE TRANSCRIPTIONAL REGULATOR GLTR"/>
    <property type="match status" value="1"/>
</dbReference>
<protein>
    <submittedName>
        <fullName evidence="6">DNA-binding transcriptional regulator, LysR family</fullName>
    </submittedName>
</protein>
<evidence type="ECO:0000313" key="6">
    <source>
        <dbReference type="EMBL" id="SEG52642.1"/>
    </source>
</evidence>
<proteinExistence type="inferred from homology"/>
<dbReference type="InterPro" id="IPR000847">
    <property type="entry name" value="LysR_HTH_N"/>
</dbReference>
<keyword evidence="8" id="KW-1185">Reference proteome</keyword>
<name>A0A1H6AW73_9VIBR</name>
<dbReference type="PANTHER" id="PTHR30126">
    <property type="entry name" value="HTH-TYPE TRANSCRIPTIONAL REGULATOR"/>
    <property type="match status" value="1"/>
</dbReference>
<dbReference type="AlphaFoldDB" id="A0A1H6AW73"/>
<dbReference type="Pfam" id="PF03466">
    <property type="entry name" value="LysR_substrate"/>
    <property type="match status" value="1"/>
</dbReference>
<evidence type="ECO:0000259" key="5">
    <source>
        <dbReference type="PROSITE" id="PS50931"/>
    </source>
</evidence>
<accession>A0A1H6AW73</accession>
<dbReference type="EMBL" id="FNVG01000027">
    <property type="protein sequence ID" value="SEG65156.1"/>
    <property type="molecule type" value="Genomic_DNA"/>
</dbReference>
<keyword evidence="3 6" id="KW-0238">DNA-binding</keyword>
<feature type="domain" description="HTH lysR-type" evidence="5">
    <location>
        <begin position="1"/>
        <end position="58"/>
    </location>
</feature>
<evidence type="ECO:0000256" key="3">
    <source>
        <dbReference type="ARBA" id="ARBA00023125"/>
    </source>
</evidence>
<dbReference type="SUPFAM" id="SSF53850">
    <property type="entry name" value="Periplasmic binding protein-like II"/>
    <property type="match status" value="1"/>
</dbReference>